<gene>
    <name evidence="1" type="ORF">METZ01_LOCUS105034</name>
</gene>
<organism evidence="1">
    <name type="scientific">marine metagenome</name>
    <dbReference type="NCBI Taxonomy" id="408172"/>
    <lineage>
        <taxon>unclassified sequences</taxon>
        <taxon>metagenomes</taxon>
        <taxon>ecological metagenomes</taxon>
    </lineage>
</organism>
<dbReference type="Pfam" id="PF14597">
    <property type="entry name" value="Lactamase_B_5"/>
    <property type="match status" value="1"/>
</dbReference>
<accession>A0A381WI47</accession>
<protein>
    <recommendedName>
        <fullName evidence="2">Metallo-beta-lactamase domain-containing protein</fullName>
    </recommendedName>
</protein>
<dbReference type="AlphaFoldDB" id="A0A381WI47"/>
<feature type="non-terminal residue" evidence="1">
    <location>
        <position position="1"/>
    </location>
</feature>
<evidence type="ECO:0008006" key="2">
    <source>
        <dbReference type="Google" id="ProtNLM"/>
    </source>
</evidence>
<dbReference type="SUPFAM" id="SSF56281">
    <property type="entry name" value="Metallo-hydrolase/oxidoreductase"/>
    <property type="match status" value="1"/>
</dbReference>
<reference evidence="1" key="1">
    <citation type="submission" date="2018-05" db="EMBL/GenBank/DDBJ databases">
        <authorList>
            <person name="Lanie J.A."/>
            <person name="Ng W.-L."/>
            <person name="Kazmierczak K.M."/>
            <person name="Andrzejewski T.M."/>
            <person name="Davidsen T.M."/>
            <person name="Wayne K.J."/>
            <person name="Tettelin H."/>
            <person name="Glass J.I."/>
            <person name="Rusch D."/>
            <person name="Podicherti R."/>
            <person name="Tsui H.-C.T."/>
            <person name="Winkler M.E."/>
        </authorList>
    </citation>
    <scope>NUCLEOTIDE SEQUENCE</scope>
</reference>
<evidence type="ECO:0000313" key="1">
    <source>
        <dbReference type="EMBL" id="SVA52180.1"/>
    </source>
</evidence>
<dbReference type="EMBL" id="UINC01011885">
    <property type="protein sequence ID" value="SVA52180.1"/>
    <property type="molecule type" value="Genomic_DNA"/>
</dbReference>
<sequence length="201" mass="22401">VILKKLHRPDLFGWSVFNKERNIDFHGTLWVHPAGNVLIDPLPLNEHDENHLDSLGGAAHLIITNSDHVRDAERILLFTGAKCWGPFAEKEQFPFDCDGWLKDGDKPVSNIEVFCMEGSKTPGELAILIDETTLVTGDIIRSHEGGRLCMLPEEKLKNRELAVNSIKRIAAVKSIEAVIPGDGWPIFKNGHDALIELAEKL</sequence>
<dbReference type="Gene3D" id="3.60.15.10">
    <property type="entry name" value="Ribonuclease Z/Hydroxyacylglutathione hydrolase-like"/>
    <property type="match status" value="1"/>
</dbReference>
<proteinExistence type="predicted"/>
<name>A0A381WI47_9ZZZZ</name>
<dbReference type="InterPro" id="IPR036866">
    <property type="entry name" value="RibonucZ/Hydroxyglut_hydro"/>
</dbReference>